<name>A0ABX1BIP2_9ACTN</name>
<dbReference type="InterPro" id="IPR025855">
    <property type="entry name" value="Replic_Relax"/>
</dbReference>
<dbReference type="EMBL" id="JAATEP010000049">
    <property type="protein sequence ID" value="NJP96425.1"/>
    <property type="molecule type" value="Genomic_DNA"/>
</dbReference>
<dbReference type="Pfam" id="PF13814">
    <property type="entry name" value="Replic_Relax"/>
    <property type="match status" value="1"/>
</dbReference>
<keyword evidence="2" id="KW-1185">Reference proteome</keyword>
<protein>
    <recommendedName>
        <fullName evidence="3">DUF4158 domain-containing protein</fullName>
    </recommendedName>
</protein>
<dbReference type="Proteomes" id="UP000696294">
    <property type="component" value="Unassembled WGS sequence"/>
</dbReference>
<accession>A0ABX1BIP2</accession>
<comment type="caution">
    <text evidence="1">The sequence shown here is derived from an EMBL/GenBank/DDBJ whole genome shotgun (WGS) entry which is preliminary data.</text>
</comment>
<reference evidence="1 2" key="1">
    <citation type="submission" date="2020-03" db="EMBL/GenBank/DDBJ databases">
        <title>WGS of actinomycetes isolated from Thailand.</title>
        <authorList>
            <person name="Thawai C."/>
        </authorList>
    </citation>
    <scope>NUCLEOTIDE SEQUENCE [LARGE SCALE GENOMIC DNA]</scope>
    <source>
        <strain evidence="1 2">FMUSA5-5</strain>
    </source>
</reference>
<sequence>MHWLLGRAGAAALASRKGVTVRELGYNPDDPIAVSSRLRHQVGVNDFFSHLHHHARRPGTEAEVKAWWSERRCARL</sequence>
<evidence type="ECO:0008006" key="3">
    <source>
        <dbReference type="Google" id="ProtNLM"/>
    </source>
</evidence>
<proteinExistence type="predicted"/>
<gene>
    <name evidence="1" type="ORF">HCN51_44535</name>
</gene>
<evidence type="ECO:0000313" key="1">
    <source>
        <dbReference type="EMBL" id="NJP96425.1"/>
    </source>
</evidence>
<organism evidence="1 2">
    <name type="scientific">Nonomuraea composti</name>
    <dbReference type="NCBI Taxonomy" id="2720023"/>
    <lineage>
        <taxon>Bacteria</taxon>
        <taxon>Bacillati</taxon>
        <taxon>Actinomycetota</taxon>
        <taxon>Actinomycetes</taxon>
        <taxon>Streptosporangiales</taxon>
        <taxon>Streptosporangiaceae</taxon>
        <taxon>Nonomuraea</taxon>
    </lineage>
</organism>
<evidence type="ECO:0000313" key="2">
    <source>
        <dbReference type="Proteomes" id="UP000696294"/>
    </source>
</evidence>